<dbReference type="InterPro" id="IPR014756">
    <property type="entry name" value="Ig_E-set"/>
</dbReference>
<keyword evidence="5" id="KW-1185">Reference proteome</keyword>
<dbReference type="InterPro" id="IPR004185">
    <property type="entry name" value="Glyco_hydro_13_lg-like_dom"/>
</dbReference>
<evidence type="ECO:0000256" key="1">
    <source>
        <dbReference type="ARBA" id="ARBA00022801"/>
    </source>
</evidence>
<name>A0A920BTD1_9BACI</name>
<dbReference type="PANTHER" id="PTHR10357">
    <property type="entry name" value="ALPHA-AMYLASE FAMILY MEMBER"/>
    <property type="match status" value="1"/>
</dbReference>
<comment type="caution">
    <text evidence="4">The sequence shown here is derived from an EMBL/GenBank/DDBJ whole genome shotgun (WGS) entry which is preliminary data.</text>
</comment>
<dbReference type="InterPro" id="IPR017853">
    <property type="entry name" value="GH"/>
</dbReference>
<evidence type="ECO:0000313" key="5">
    <source>
        <dbReference type="Proteomes" id="UP000682111"/>
    </source>
</evidence>
<dbReference type="AlphaFoldDB" id="A0A920BTD1"/>
<dbReference type="SUPFAM" id="SSF51445">
    <property type="entry name" value="(Trans)glycosidases"/>
    <property type="match status" value="1"/>
</dbReference>
<sequence>MKEQIRSRFTEGNFRYPAGAVPADTMIEFEIEISRVQSIRKATLVWIDDEENCYEYLKMDWSGIKRGQDVYTKTIKVNKRGLNWYYFQLETLSQTFYVGKEGVSVVVANHEPPSWPLIVYDRHFTTPNWIKGGIIYHIFVDRFARAGVSTPKENIVFREDWGGIPVYMPNEEGEIVNNDFFGGNLKGILGKLDYLEQLGVTCIYLSPIFEAYSNHKYDTGDYTKIDSMFGSIEEFHLLCKEGRKRGIRIVLDGVFNHTGSDSVYFNKKGTFDSVGAFQSKESPYFSWYTFIEYPDKYESWWGIDTLPAVNEEDPDFLQFITGMEGIARKWLQLGASGWRLDVLDELPDSFIEAFRRAAKSYEQDTLLIGEVWEDASYKISYGKRRRYLLGEQMDSIMNYPFMNGIIQFVRNGDAEKLHEVVTTILQHYPSCVVHCLMNMLGTHDTKRILTALGEKNVQELPRELQAQMKMSASERQEAIRLLKMASLIQMTLPGVPCIYYGDEAGLEGYEDPFNRRCFPWGKEEKTLQHWYERLGTIRKQWDVFKEGQYKTLYAKEQVYLFQRYNGLEKVIVGVNRSDTPFQFEIATPYVDLLQNRDVSDEYMMKPNTVCFLGKKL</sequence>
<dbReference type="InterPro" id="IPR006047">
    <property type="entry name" value="GH13_cat_dom"/>
</dbReference>
<proteinExistence type="predicted"/>
<evidence type="ECO:0000259" key="3">
    <source>
        <dbReference type="SMART" id="SM00642"/>
    </source>
</evidence>
<dbReference type="InterPro" id="IPR013783">
    <property type="entry name" value="Ig-like_fold"/>
</dbReference>
<dbReference type="Gene3D" id="3.90.400.10">
    <property type="entry name" value="Oligo-1,6-glucosidase, Domain 2"/>
    <property type="match status" value="1"/>
</dbReference>
<dbReference type="Pfam" id="PF00128">
    <property type="entry name" value="Alpha-amylase"/>
    <property type="match status" value="1"/>
</dbReference>
<dbReference type="InterPro" id="IPR045857">
    <property type="entry name" value="O16G_dom_2"/>
</dbReference>
<dbReference type="CDD" id="cd11338">
    <property type="entry name" value="AmyAc_CMD"/>
    <property type="match status" value="1"/>
</dbReference>
<accession>A0A920BTD1</accession>
<dbReference type="EMBL" id="BORC01000001">
    <property type="protein sequence ID" value="GIN61147.1"/>
    <property type="molecule type" value="Genomic_DNA"/>
</dbReference>
<gene>
    <name evidence="4" type="ORF">J27TS8_11400</name>
</gene>
<dbReference type="Proteomes" id="UP000682111">
    <property type="component" value="Unassembled WGS sequence"/>
</dbReference>
<protein>
    <recommendedName>
        <fullName evidence="3">Glycosyl hydrolase family 13 catalytic domain-containing protein</fullName>
    </recommendedName>
</protein>
<dbReference type="SUPFAM" id="SSF81296">
    <property type="entry name" value="E set domains"/>
    <property type="match status" value="1"/>
</dbReference>
<organism evidence="4 5">
    <name type="scientific">Robertmurraya siralis</name>
    <dbReference type="NCBI Taxonomy" id="77777"/>
    <lineage>
        <taxon>Bacteria</taxon>
        <taxon>Bacillati</taxon>
        <taxon>Bacillota</taxon>
        <taxon>Bacilli</taxon>
        <taxon>Bacillales</taxon>
        <taxon>Bacillaceae</taxon>
        <taxon>Robertmurraya</taxon>
    </lineage>
</organism>
<dbReference type="CDD" id="cd02857">
    <property type="entry name" value="E_set_CDase_PDE_N"/>
    <property type="match status" value="1"/>
</dbReference>
<evidence type="ECO:0000256" key="2">
    <source>
        <dbReference type="ARBA" id="ARBA00023295"/>
    </source>
</evidence>
<dbReference type="InterPro" id="IPR013780">
    <property type="entry name" value="Glyco_hydro_b"/>
</dbReference>
<dbReference type="RefSeq" id="WP_212933335.1">
    <property type="nucleotide sequence ID" value="NZ_BORC01000001.1"/>
</dbReference>
<dbReference type="Gene3D" id="2.60.40.10">
    <property type="entry name" value="Immunoglobulins"/>
    <property type="match status" value="1"/>
</dbReference>
<dbReference type="SMART" id="SM00642">
    <property type="entry name" value="Aamy"/>
    <property type="match status" value="1"/>
</dbReference>
<dbReference type="PANTHER" id="PTHR10357:SF210">
    <property type="entry name" value="MALTODEXTRIN GLUCOSIDASE"/>
    <property type="match status" value="1"/>
</dbReference>
<evidence type="ECO:0000313" key="4">
    <source>
        <dbReference type="EMBL" id="GIN61147.1"/>
    </source>
</evidence>
<dbReference type="Gene3D" id="2.60.40.1180">
    <property type="entry name" value="Golgi alpha-mannosidase II"/>
    <property type="match status" value="1"/>
</dbReference>
<dbReference type="SUPFAM" id="SSF51011">
    <property type="entry name" value="Glycosyl hydrolase domain"/>
    <property type="match status" value="1"/>
</dbReference>
<dbReference type="GO" id="GO:0005975">
    <property type="term" value="P:carbohydrate metabolic process"/>
    <property type="evidence" value="ECO:0007669"/>
    <property type="project" value="InterPro"/>
</dbReference>
<keyword evidence="2" id="KW-0326">Glycosidase</keyword>
<feature type="domain" description="Glycosyl hydrolase family 13 catalytic" evidence="3">
    <location>
        <begin position="137"/>
        <end position="538"/>
    </location>
</feature>
<dbReference type="Gene3D" id="3.20.20.80">
    <property type="entry name" value="Glycosidases"/>
    <property type="match status" value="1"/>
</dbReference>
<reference evidence="4" key="1">
    <citation type="submission" date="2021-03" db="EMBL/GenBank/DDBJ databases">
        <title>Antimicrobial resistance genes in bacteria isolated from Japanese honey, and their potential for conferring macrolide and lincosamide resistance in the American foulbrood pathogen Paenibacillus larvae.</title>
        <authorList>
            <person name="Okamoto M."/>
            <person name="Kumagai M."/>
            <person name="Kanamori H."/>
            <person name="Takamatsu D."/>
        </authorList>
    </citation>
    <scope>NUCLEOTIDE SEQUENCE</scope>
    <source>
        <strain evidence="4">J27TS8</strain>
    </source>
</reference>
<keyword evidence="1" id="KW-0378">Hydrolase</keyword>
<dbReference type="GO" id="GO:0004553">
    <property type="term" value="F:hydrolase activity, hydrolyzing O-glycosyl compounds"/>
    <property type="evidence" value="ECO:0007669"/>
    <property type="project" value="InterPro"/>
</dbReference>